<dbReference type="PANTHER" id="PTHR33336">
    <property type="entry name" value="QUINOL MONOOXYGENASE YGIN-RELATED"/>
    <property type="match status" value="1"/>
</dbReference>
<dbReference type="InterPro" id="IPR011008">
    <property type="entry name" value="Dimeric_a/b-barrel"/>
</dbReference>
<sequence>MEQPVEQRLVAKITAVPGKEAELGQMLTRLVTDTRSEEGCLRYDLYQDPDDAGTWIFVENWASYEIWQKHVNGPGFQAFKKAIVGIAATGPYKFDDFA</sequence>
<dbReference type="InterPro" id="IPR007138">
    <property type="entry name" value="ABM_dom"/>
</dbReference>
<proteinExistence type="predicted"/>
<accession>A0A1Y5RUI3</accession>
<protein>
    <submittedName>
        <fullName evidence="2">Putative monooxygenase</fullName>
        <ecNumber evidence="2">1.-.-.-</ecNumber>
    </submittedName>
</protein>
<keyword evidence="2" id="KW-0503">Monooxygenase</keyword>
<dbReference type="InterPro" id="IPR050744">
    <property type="entry name" value="AI-2_Isomerase_LsrG"/>
</dbReference>
<dbReference type="AlphaFoldDB" id="A0A1Y5RUI3"/>
<dbReference type="SUPFAM" id="SSF54909">
    <property type="entry name" value="Dimeric alpha+beta barrel"/>
    <property type="match status" value="1"/>
</dbReference>
<keyword evidence="3" id="KW-1185">Reference proteome</keyword>
<dbReference type="Gene3D" id="3.30.70.100">
    <property type="match status" value="1"/>
</dbReference>
<dbReference type="EMBL" id="FWFZ01000002">
    <property type="protein sequence ID" value="SLN22909.1"/>
    <property type="molecule type" value="Genomic_DNA"/>
</dbReference>
<evidence type="ECO:0000313" key="2">
    <source>
        <dbReference type="EMBL" id="SLN22909.1"/>
    </source>
</evidence>
<feature type="domain" description="ABM" evidence="1">
    <location>
        <begin position="7"/>
        <end position="97"/>
    </location>
</feature>
<dbReference type="Proteomes" id="UP000193900">
    <property type="component" value="Unassembled WGS sequence"/>
</dbReference>
<dbReference type="Pfam" id="PF03992">
    <property type="entry name" value="ABM"/>
    <property type="match status" value="1"/>
</dbReference>
<gene>
    <name evidence="2" type="ORF">ROA7023_00671</name>
</gene>
<evidence type="ECO:0000259" key="1">
    <source>
        <dbReference type="PROSITE" id="PS51725"/>
    </source>
</evidence>
<dbReference type="PROSITE" id="PS51725">
    <property type="entry name" value="ABM"/>
    <property type="match status" value="1"/>
</dbReference>
<reference evidence="2 3" key="1">
    <citation type="submission" date="2017-03" db="EMBL/GenBank/DDBJ databases">
        <authorList>
            <person name="Afonso C.L."/>
            <person name="Miller P.J."/>
            <person name="Scott M.A."/>
            <person name="Spackman E."/>
            <person name="Goraichik I."/>
            <person name="Dimitrov K.M."/>
            <person name="Suarez D.L."/>
            <person name="Swayne D.E."/>
        </authorList>
    </citation>
    <scope>NUCLEOTIDE SEQUENCE [LARGE SCALE GENOMIC DNA]</scope>
    <source>
        <strain evidence="2 3">CECT 7023</strain>
    </source>
</reference>
<dbReference type="GO" id="GO:0004497">
    <property type="term" value="F:monooxygenase activity"/>
    <property type="evidence" value="ECO:0007669"/>
    <property type="project" value="UniProtKB-KW"/>
</dbReference>
<organism evidence="2 3">
    <name type="scientific">Roseisalinus antarcticus</name>
    <dbReference type="NCBI Taxonomy" id="254357"/>
    <lineage>
        <taxon>Bacteria</taxon>
        <taxon>Pseudomonadati</taxon>
        <taxon>Pseudomonadota</taxon>
        <taxon>Alphaproteobacteria</taxon>
        <taxon>Rhodobacterales</taxon>
        <taxon>Roseobacteraceae</taxon>
        <taxon>Roseisalinus</taxon>
    </lineage>
</organism>
<name>A0A1Y5RUI3_9RHOB</name>
<keyword evidence="2" id="KW-0560">Oxidoreductase</keyword>
<dbReference type="EC" id="1.-.-.-" evidence="2"/>
<evidence type="ECO:0000313" key="3">
    <source>
        <dbReference type="Proteomes" id="UP000193900"/>
    </source>
</evidence>
<dbReference type="PANTHER" id="PTHR33336:SF3">
    <property type="entry name" value="ABM DOMAIN-CONTAINING PROTEIN"/>
    <property type="match status" value="1"/>
</dbReference>